<dbReference type="KEGG" id="char:105899898"/>
<keyword evidence="2" id="KW-1185">Reference proteome</keyword>
<evidence type="ECO:0000313" key="2">
    <source>
        <dbReference type="Proteomes" id="UP000515152"/>
    </source>
</evidence>
<sequence length="229" mass="25539">MSEDSARVTFDWVLDQVRWLLQVSSPAELGTLFQKMLEAQVFPNYHYLSPCEEEHSLWERGACETDREDLARRMALPMWQRWDACQGILQSVLHQEAVSSLECPGISLGNFWESWNAELIDNNVEDADSVLADLYSNSILLETVSCDQDLGDQRETGAFLEPCNPNGGEVQLTPLETVCFTQVSASATEKVYGPCALPVTRDSDQASVSQKNEAAHVRLGDSTQTDFEG</sequence>
<evidence type="ECO:0000313" key="3">
    <source>
        <dbReference type="RefSeq" id="XP_031432969.1"/>
    </source>
</evidence>
<gene>
    <name evidence="3" type="primary">ciita</name>
</gene>
<dbReference type="RefSeq" id="XP_031432969.1">
    <property type="nucleotide sequence ID" value="XM_031577109.2"/>
</dbReference>
<organism evidence="2 3">
    <name type="scientific">Clupea harengus</name>
    <name type="common">Atlantic herring</name>
    <dbReference type="NCBI Taxonomy" id="7950"/>
    <lineage>
        <taxon>Eukaryota</taxon>
        <taxon>Metazoa</taxon>
        <taxon>Chordata</taxon>
        <taxon>Craniata</taxon>
        <taxon>Vertebrata</taxon>
        <taxon>Euteleostomi</taxon>
        <taxon>Actinopterygii</taxon>
        <taxon>Neopterygii</taxon>
        <taxon>Teleostei</taxon>
        <taxon>Clupei</taxon>
        <taxon>Clupeiformes</taxon>
        <taxon>Clupeoidei</taxon>
        <taxon>Clupeidae</taxon>
        <taxon>Clupea</taxon>
    </lineage>
</organism>
<feature type="region of interest" description="Disordered" evidence="1">
    <location>
        <begin position="202"/>
        <end position="229"/>
    </location>
</feature>
<reference evidence="3" key="1">
    <citation type="submission" date="2025-08" db="UniProtKB">
        <authorList>
            <consortium name="RefSeq"/>
        </authorList>
    </citation>
    <scope>IDENTIFICATION</scope>
</reference>
<dbReference type="CTD" id="4261"/>
<proteinExistence type="predicted"/>
<accession>A0A6P8G1H5</accession>
<dbReference type="AlphaFoldDB" id="A0A6P8G1H5"/>
<evidence type="ECO:0000256" key="1">
    <source>
        <dbReference type="SAM" id="MobiDB-lite"/>
    </source>
</evidence>
<protein>
    <submittedName>
        <fullName evidence="3">Uncharacterized protein ciita</fullName>
    </submittedName>
</protein>
<name>A0A6P8G1H5_CLUHA</name>
<dbReference type="GeneID" id="105899898"/>
<dbReference type="Proteomes" id="UP000515152">
    <property type="component" value="Chromosome 1"/>
</dbReference>